<dbReference type="EMBL" id="CP069482">
    <property type="protein sequence ID" value="QRO77765.1"/>
    <property type="molecule type" value="Genomic_DNA"/>
</dbReference>
<organism evidence="1 2">
    <name type="scientific">Burkholderia dolosa</name>
    <dbReference type="NCBI Taxonomy" id="152500"/>
    <lineage>
        <taxon>Bacteria</taxon>
        <taxon>Pseudomonadati</taxon>
        <taxon>Pseudomonadota</taxon>
        <taxon>Betaproteobacteria</taxon>
        <taxon>Burkholderiales</taxon>
        <taxon>Burkholderiaceae</taxon>
        <taxon>Burkholderia</taxon>
        <taxon>Burkholderia cepacia complex</taxon>
    </lineage>
</organism>
<dbReference type="AlphaFoldDB" id="A0A892I3T5"/>
<reference evidence="1 2" key="1">
    <citation type="submission" date="2021-02" db="EMBL/GenBank/DDBJ databases">
        <title>FDA dAtabase for Regulatory Grade micrObial Sequences (FDA-ARGOS): Supporting development and validation of Infectious Disease Dx tests.</title>
        <authorList>
            <person name="Minogue T."/>
            <person name="Wolcott M."/>
            <person name="Wasieloski L."/>
            <person name="Aguilar W."/>
            <person name="Moore D."/>
            <person name="Jaissle J."/>
            <person name="Tallon L."/>
            <person name="Sadzewicz L."/>
            <person name="Zhao X."/>
            <person name="Boylan J."/>
            <person name="Ott S."/>
            <person name="Bowen H."/>
            <person name="Vavikolanu K."/>
            <person name="Mehta A."/>
            <person name="Aluvathingal J."/>
            <person name="Nadendla S."/>
            <person name="Yan Y."/>
            <person name="Sichtig H."/>
        </authorList>
    </citation>
    <scope>NUCLEOTIDE SEQUENCE [LARGE SCALE GENOMIC DNA]</scope>
    <source>
        <strain evidence="1 2">FDAARGOS_1272</strain>
    </source>
</reference>
<evidence type="ECO:0000313" key="1">
    <source>
        <dbReference type="EMBL" id="QRO77765.1"/>
    </source>
</evidence>
<gene>
    <name evidence="1" type="ORF">I6K02_02275</name>
</gene>
<dbReference type="GeneID" id="93128615"/>
<accession>A0A892I3T5</accession>
<name>A0A892I3T5_9BURK</name>
<sequence length="315" mass="31901">MHFWRKYALMDAAGDAGGGAGGGSDRAAGVPGAAGGAAGMGGSAGNAAGATGANGGASGGGSGVAGSVLSGGASGDGTSASSLDWIPEKYRVTAADGSIDLSASAQKLAGGYGELSKRMGDGGAPPASAAEYQVTVPEQFKEVVGDLNNDKLFTKFRDDMHALGLSQKQFDGIMSKYFEVVPGLAAGAQQYNAEAATADLRKDWADDATFQKNVGLAFRASNAVAKAANMSFDDLEKAGLANNPTFIKIMAALGPEFSEDTPAGSGNGGGFMSEDEVKKLLISEANTNPKHPDHKATRARIDAFYNRKYGNTPIA</sequence>
<keyword evidence="2" id="KW-1185">Reference proteome</keyword>
<dbReference type="RefSeq" id="WP_123806824.1">
    <property type="nucleotide sequence ID" value="NZ_CABVPR010000014.1"/>
</dbReference>
<evidence type="ECO:0000313" key="2">
    <source>
        <dbReference type="Proteomes" id="UP000625568"/>
    </source>
</evidence>
<dbReference type="Proteomes" id="UP000625568">
    <property type="component" value="Chromosome 1"/>
</dbReference>
<proteinExistence type="predicted"/>
<protein>
    <submittedName>
        <fullName evidence="1">Uncharacterized protein</fullName>
    </submittedName>
</protein>